<dbReference type="AlphaFoldDB" id="A0A1D8U4B9"/>
<geneLocation type="plasmid" evidence="1 2">
    <name>unnamed</name>
</geneLocation>
<evidence type="ECO:0000313" key="1">
    <source>
        <dbReference type="EMBL" id="AOX04718.1"/>
    </source>
</evidence>
<keyword evidence="1" id="KW-0614">Plasmid</keyword>
<evidence type="ECO:0000313" key="2">
    <source>
        <dbReference type="Proteomes" id="UP000177870"/>
    </source>
</evidence>
<dbReference type="KEGG" id="mpro:BJP34_35655"/>
<organism evidence="1 2">
    <name type="scientific">Moorena producens PAL-8-15-08-1</name>
    <dbReference type="NCBI Taxonomy" id="1458985"/>
    <lineage>
        <taxon>Bacteria</taxon>
        <taxon>Bacillati</taxon>
        <taxon>Cyanobacteriota</taxon>
        <taxon>Cyanophyceae</taxon>
        <taxon>Coleofasciculales</taxon>
        <taxon>Coleofasciculaceae</taxon>
        <taxon>Moorena</taxon>
    </lineage>
</organism>
<accession>A0A1D8U4B9</accession>
<proteinExistence type="predicted"/>
<gene>
    <name evidence="1" type="ORF">BJP34_35655</name>
</gene>
<dbReference type="Proteomes" id="UP000177870">
    <property type="component" value="Plasmid unnamed"/>
</dbReference>
<reference evidence="2" key="1">
    <citation type="submission" date="2016-10" db="EMBL/GenBank/DDBJ databases">
        <title>Comparative genomics uncovers the prolific and rare metabolic potential of the cyanobacterial genus Moorea.</title>
        <authorList>
            <person name="Leao T."/>
            <person name="Castelao G."/>
            <person name="Korobeynikov A."/>
            <person name="Monroe E.A."/>
            <person name="Podell S."/>
            <person name="Glukhov E."/>
            <person name="Allen E."/>
            <person name="Gerwick W.H."/>
            <person name="Gerwick L."/>
        </authorList>
    </citation>
    <scope>NUCLEOTIDE SEQUENCE [LARGE SCALE GENOMIC DNA]</scope>
    <source>
        <strain evidence="2">PAL-8-15-08-1</strain>
        <plasmid evidence="2">unnamed</plasmid>
    </source>
</reference>
<dbReference type="EMBL" id="CP017600">
    <property type="protein sequence ID" value="AOX04718.1"/>
    <property type="molecule type" value="Genomic_DNA"/>
</dbReference>
<sequence length="68" mass="7847">MFFLEFKRLFEKSHLLHPSPLNLPILGDFYKQFDSCLPPKLGVQNSVKKKLVRYPPNQNSGENSNIEG</sequence>
<protein>
    <submittedName>
        <fullName evidence="1">Uncharacterized protein</fullName>
    </submittedName>
</protein>
<name>A0A1D8U4B9_9CYAN</name>